<gene>
    <name evidence="2" type="ordered locus">BMA10229_0187</name>
</gene>
<dbReference type="HOGENOM" id="CLU_3325674_0_0_4"/>
<evidence type="ECO:0000256" key="1">
    <source>
        <dbReference type="SAM" id="MobiDB-lite"/>
    </source>
</evidence>
<evidence type="ECO:0000313" key="3">
    <source>
        <dbReference type="Proteomes" id="UP000002283"/>
    </source>
</evidence>
<dbReference type="KEGG" id="bml:BMA10229_0187"/>
<name>A2RWE3_BURM9</name>
<sequence>MADAAEAGRGGDDGALTGDVAVRGARMPGDARRPPLSG</sequence>
<accession>A2RWE3</accession>
<evidence type="ECO:0000313" key="2">
    <source>
        <dbReference type="EMBL" id="ABM99214.1"/>
    </source>
</evidence>
<protein>
    <submittedName>
        <fullName evidence="2">Uncharacterized protein</fullName>
    </submittedName>
</protein>
<organism evidence="2 3">
    <name type="scientific">Burkholderia mallei (strain NCTC 10229)</name>
    <dbReference type="NCBI Taxonomy" id="412022"/>
    <lineage>
        <taxon>Bacteria</taxon>
        <taxon>Pseudomonadati</taxon>
        <taxon>Pseudomonadota</taxon>
        <taxon>Betaproteobacteria</taxon>
        <taxon>Burkholderiales</taxon>
        <taxon>Burkholderiaceae</taxon>
        <taxon>Burkholderia</taxon>
        <taxon>pseudomallei group</taxon>
    </lineage>
</organism>
<reference evidence="2 3" key="1">
    <citation type="submission" date="2007-01" db="EMBL/GenBank/DDBJ databases">
        <authorList>
            <person name="DeShazer D."/>
            <person name="Woods D.E."/>
            <person name="Nierman W.C."/>
        </authorList>
    </citation>
    <scope>NUCLEOTIDE SEQUENCE [LARGE SCALE GENOMIC DNA]</scope>
    <source>
        <strain evidence="2 3">NCTC 10229</strain>
    </source>
</reference>
<feature type="region of interest" description="Disordered" evidence="1">
    <location>
        <begin position="1"/>
        <end position="38"/>
    </location>
</feature>
<proteinExistence type="predicted"/>
<dbReference type="AlphaFoldDB" id="A2RWE3"/>
<dbReference type="EMBL" id="CP000545">
    <property type="protein sequence ID" value="ABM99214.1"/>
    <property type="molecule type" value="Genomic_DNA"/>
</dbReference>
<feature type="compositionally biased region" description="Basic and acidic residues" evidence="1">
    <location>
        <begin position="29"/>
        <end position="38"/>
    </location>
</feature>
<dbReference type="Proteomes" id="UP000002283">
    <property type="component" value="Chromosome II"/>
</dbReference>